<keyword evidence="1" id="KW-0378">Hydrolase</keyword>
<dbReference type="Pfam" id="PF12697">
    <property type="entry name" value="Abhydrolase_6"/>
    <property type="match status" value="1"/>
</dbReference>
<dbReference type="InterPro" id="IPR029058">
    <property type="entry name" value="AB_hydrolase_fold"/>
</dbReference>
<dbReference type="OrthoDB" id="9780765at2"/>
<dbReference type="InterPro" id="IPR050266">
    <property type="entry name" value="AB_hydrolase_sf"/>
</dbReference>
<evidence type="ECO:0000313" key="4">
    <source>
        <dbReference type="Proteomes" id="UP000248918"/>
    </source>
</evidence>
<accession>A0A329BIW3</accession>
<name>A0A329BIW3_9BURK</name>
<gene>
    <name evidence="3" type="ORF">BX591_12351</name>
</gene>
<dbReference type="SUPFAM" id="SSF53474">
    <property type="entry name" value="alpha/beta-Hydrolases"/>
    <property type="match status" value="1"/>
</dbReference>
<dbReference type="GO" id="GO:0016020">
    <property type="term" value="C:membrane"/>
    <property type="evidence" value="ECO:0007669"/>
    <property type="project" value="TreeGrafter"/>
</dbReference>
<dbReference type="Proteomes" id="UP000248918">
    <property type="component" value="Unassembled WGS sequence"/>
</dbReference>
<dbReference type="PANTHER" id="PTHR43798">
    <property type="entry name" value="MONOACYLGLYCEROL LIPASE"/>
    <property type="match status" value="1"/>
</dbReference>
<proteinExistence type="predicted"/>
<dbReference type="AlphaFoldDB" id="A0A329BIW3"/>
<dbReference type="GO" id="GO:0016787">
    <property type="term" value="F:hydrolase activity"/>
    <property type="evidence" value="ECO:0007669"/>
    <property type="project" value="UniProtKB-KW"/>
</dbReference>
<protein>
    <submittedName>
        <fullName evidence="3">Pimeloyl-ACP methyl ester carboxylesterase</fullName>
    </submittedName>
</protein>
<sequence>MNRFISTDENATSGLGYVRHGTGPECVLVLHDWLGDHTNYEAVIPYLDGAAFTYVFADLRGYGCSIQLTGQYSIREIADDCLALVDSLGWQRFHLLGHSMTGMATQRIAADAPTRIKSAIAVCPVSAAGNRLNDEALAFFASTTENDDAFRRLIRFVTGGLSDGWAEMKLRQNRERVAAACRSGYLTMLTGTDFVDDVRGLDTPYLIIVGDKDPGLGEDAMQQTFLAWHPDARLLVIPNCGHYPMQECPPYFATVIESFLREHAG</sequence>
<dbReference type="InterPro" id="IPR000073">
    <property type="entry name" value="AB_hydrolase_1"/>
</dbReference>
<dbReference type="PANTHER" id="PTHR43798:SF31">
    <property type="entry name" value="AB HYDROLASE SUPERFAMILY PROTEIN YCLE"/>
    <property type="match status" value="1"/>
</dbReference>
<comment type="caution">
    <text evidence="3">The sequence shown here is derived from an EMBL/GenBank/DDBJ whole genome shotgun (WGS) entry which is preliminary data.</text>
</comment>
<organism evidence="3 4">
    <name type="scientific">Paraburkholderia bryophila</name>
    <dbReference type="NCBI Taxonomy" id="420952"/>
    <lineage>
        <taxon>Bacteria</taxon>
        <taxon>Pseudomonadati</taxon>
        <taxon>Pseudomonadota</taxon>
        <taxon>Betaproteobacteria</taxon>
        <taxon>Burkholderiales</taxon>
        <taxon>Burkholderiaceae</taxon>
        <taxon>Paraburkholderia</taxon>
    </lineage>
</organism>
<dbReference type="EMBL" id="QLTK01000023">
    <property type="protein sequence ID" value="RAS22586.1"/>
    <property type="molecule type" value="Genomic_DNA"/>
</dbReference>
<evidence type="ECO:0000256" key="1">
    <source>
        <dbReference type="ARBA" id="ARBA00022801"/>
    </source>
</evidence>
<evidence type="ECO:0000313" key="3">
    <source>
        <dbReference type="EMBL" id="RAS22586.1"/>
    </source>
</evidence>
<dbReference type="Gene3D" id="3.40.50.1820">
    <property type="entry name" value="alpha/beta hydrolase"/>
    <property type="match status" value="1"/>
</dbReference>
<reference evidence="3 4" key="1">
    <citation type="submission" date="2018-06" db="EMBL/GenBank/DDBJ databases">
        <title>Genomic Encyclopedia of Type Strains, Phase III (KMG-III): the genomes of soil and plant-associated and newly described type strains.</title>
        <authorList>
            <person name="Whitman W."/>
        </authorList>
    </citation>
    <scope>NUCLEOTIDE SEQUENCE [LARGE SCALE GENOMIC DNA]</scope>
    <source>
        <strain evidence="3 4">LMG 23644</strain>
    </source>
</reference>
<feature type="domain" description="AB hydrolase-1" evidence="2">
    <location>
        <begin position="27"/>
        <end position="253"/>
    </location>
</feature>
<evidence type="ECO:0000259" key="2">
    <source>
        <dbReference type="Pfam" id="PF12697"/>
    </source>
</evidence>